<evidence type="ECO:0000313" key="3">
    <source>
        <dbReference type="Proteomes" id="UP000280791"/>
    </source>
</evidence>
<sequence length="294" mass="35722">MGAYEEYEKLLAKSYDEAIEFLLKKYGPSQYDYFSEKSYQRFMNGEIKNITRGKFTRSGEGLYCHHIDEIKVLKISDQLFIKENNIPFEYQRKERLVYCDLIEHTILHVLIIKEAPPELGAIGYDAYLKPMIEEWYVDKFIPKPEWMKVCRQRSFLNDDEAILIVKAMEEALGRTYHDTPFDFHETRRRRKEKIKEEIEERRRKWEEEWTKGREERRAREEEIQKKQMEEFYRTYPKFKSKGIHPQTSRVKLINLLYEYKYNDSFKNKKELEAALKPMIKDKLLRELHIVLESS</sequence>
<name>A0A497YE53_9BACL</name>
<accession>A0A497YE53</accession>
<dbReference type="Proteomes" id="UP000280791">
    <property type="component" value="Unassembled WGS sequence"/>
</dbReference>
<reference evidence="2 3" key="1">
    <citation type="submission" date="2018-10" db="EMBL/GenBank/DDBJ databases">
        <title>Genomic Encyclopedia of Type Strains, Phase IV (KMG-IV): sequencing the most valuable type-strain genomes for metagenomic binning, comparative biology and taxonomic classification.</title>
        <authorList>
            <person name="Goeker M."/>
        </authorList>
    </citation>
    <scope>NUCLEOTIDE SEQUENCE [LARGE SCALE GENOMIC DNA]</scope>
    <source>
        <strain evidence="2 3">DSM 20549</strain>
    </source>
</reference>
<dbReference type="AlphaFoldDB" id="A0A497YE53"/>
<evidence type="ECO:0000313" key="2">
    <source>
        <dbReference type="EMBL" id="RLJ86565.1"/>
    </source>
</evidence>
<keyword evidence="3" id="KW-1185">Reference proteome</keyword>
<proteinExistence type="predicted"/>
<gene>
    <name evidence="2" type="ORF">DFR62_2166</name>
</gene>
<organism evidence="2 3">
    <name type="scientific">Planococcus citreus</name>
    <dbReference type="NCBI Taxonomy" id="1373"/>
    <lineage>
        <taxon>Bacteria</taxon>
        <taxon>Bacillati</taxon>
        <taxon>Bacillota</taxon>
        <taxon>Bacilli</taxon>
        <taxon>Bacillales</taxon>
        <taxon>Caryophanaceae</taxon>
        <taxon>Planococcus</taxon>
    </lineage>
</organism>
<evidence type="ECO:0000256" key="1">
    <source>
        <dbReference type="SAM" id="Coils"/>
    </source>
</evidence>
<dbReference type="RefSeq" id="WP_121300336.1">
    <property type="nucleotide sequence ID" value="NZ_RCCP01000003.1"/>
</dbReference>
<feature type="coiled-coil region" evidence="1">
    <location>
        <begin position="188"/>
        <end position="215"/>
    </location>
</feature>
<comment type="caution">
    <text evidence="2">The sequence shown here is derived from an EMBL/GenBank/DDBJ whole genome shotgun (WGS) entry which is preliminary data.</text>
</comment>
<keyword evidence="1" id="KW-0175">Coiled coil</keyword>
<dbReference type="EMBL" id="RCCP01000003">
    <property type="protein sequence ID" value="RLJ86565.1"/>
    <property type="molecule type" value="Genomic_DNA"/>
</dbReference>
<dbReference type="OrthoDB" id="2287900at2"/>
<protein>
    <submittedName>
        <fullName evidence="2">Uncharacterized protein</fullName>
    </submittedName>
</protein>